<dbReference type="PROSITE" id="PS50961">
    <property type="entry name" value="HTH_LA"/>
    <property type="match status" value="1"/>
</dbReference>
<dbReference type="InterPro" id="IPR002344">
    <property type="entry name" value="Lupus_La"/>
</dbReference>
<feature type="domain" description="XRRM" evidence="8">
    <location>
        <begin position="243"/>
        <end position="363"/>
    </location>
</feature>
<dbReference type="PRINTS" id="PR00302">
    <property type="entry name" value="LUPUSLA"/>
</dbReference>
<dbReference type="PANTHER" id="PTHR22792:SF166">
    <property type="entry name" value="LUPUS LA PROTEIN HOMOLOG"/>
    <property type="match status" value="1"/>
</dbReference>
<evidence type="ECO:0000313" key="10">
    <source>
        <dbReference type="RefSeq" id="XP_023942363.2"/>
    </source>
</evidence>
<evidence type="ECO:0000259" key="8">
    <source>
        <dbReference type="PROSITE" id="PS51939"/>
    </source>
</evidence>
<feature type="region of interest" description="Disordered" evidence="5">
    <location>
        <begin position="337"/>
        <end position="381"/>
    </location>
</feature>
<dbReference type="Pfam" id="PF08777">
    <property type="entry name" value="RRM_3"/>
    <property type="match status" value="1"/>
</dbReference>
<dbReference type="Proteomes" id="UP001652582">
    <property type="component" value="Chromosome 3"/>
</dbReference>
<evidence type="ECO:0000259" key="7">
    <source>
        <dbReference type="PROSITE" id="PS50961"/>
    </source>
</evidence>
<dbReference type="InterPro" id="IPR012677">
    <property type="entry name" value="Nucleotide-bd_a/b_plait_sf"/>
</dbReference>
<dbReference type="Gene3D" id="3.30.70.330">
    <property type="match status" value="2"/>
</dbReference>
<dbReference type="GeneID" id="112048893"/>
<dbReference type="InterPro" id="IPR045180">
    <property type="entry name" value="La_dom_prot"/>
</dbReference>
<dbReference type="CDD" id="cd08028">
    <property type="entry name" value="LARP_3"/>
    <property type="match status" value="1"/>
</dbReference>
<dbReference type="KEGG" id="bany:112048893"/>
<dbReference type="Gene3D" id="1.10.10.10">
    <property type="entry name" value="Winged helix-like DNA-binding domain superfamily/Winged helix DNA-binding domain"/>
    <property type="match status" value="1"/>
</dbReference>
<evidence type="ECO:0000256" key="3">
    <source>
        <dbReference type="ARBA" id="ARBA00023242"/>
    </source>
</evidence>
<dbReference type="SMART" id="SM00360">
    <property type="entry name" value="RRM"/>
    <property type="match status" value="1"/>
</dbReference>
<feature type="region of interest" description="Disordered" evidence="5">
    <location>
        <begin position="1"/>
        <end position="28"/>
    </location>
</feature>
<accession>A0A6J1NBI9</accession>
<evidence type="ECO:0000256" key="1">
    <source>
        <dbReference type="ARBA" id="ARBA00004123"/>
    </source>
</evidence>
<proteinExistence type="predicted"/>
<keyword evidence="2 4" id="KW-0694">RNA-binding</keyword>
<dbReference type="InterPro" id="IPR006630">
    <property type="entry name" value="La_HTH"/>
</dbReference>
<reference evidence="10" key="1">
    <citation type="submission" date="2025-08" db="UniProtKB">
        <authorList>
            <consortium name="RefSeq"/>
        </authorList>
    </citation>
    <scope>IDENTIFICATION</scope>
</reference>
<sequence>MTEEKEVLTESKEQENNEKENDTEELTDVESGIIRQVEYYFGDLNLPRDKFLREQVKLDDGWIPLDILIKFNRLAKLSTDIEVIANAINKSTTGLLEISDDNKKVRRNPEMAIPEMNEERRKELTSRTIYAKGFPKHHSLDEILKFFKQFEEVENIIMRRYLDRQTKKKLFKGSVFATFKTKEQAEKFLNTKDLKYEEQDLLVLWQDAYVVQKQEEYAARKDNKDKKKKNQDKEQTEKKEEFKLPKGTVMHFSQGHDKMTREDIKEALKPFEGTVAYVDFKVGDSEGWVRMAQENFAKEIMEKIPDGKIKIGESEVVFRLLEGEEETAYLDKSIEEMSKRRKNTKQFKHNNKGKNFKGKQNRKRKQDQSDDAPPAKVKADS</sequence>
<dbReference type="SUPFAM" id="SSF54928">
    <property type="entry name" value="RNA-binding domain, RBD"/>
    <property type="match status" value="2"/>
</dbReference>
<dbReference type="InterPro" id="IPR036390">
    <property type="entry name" value="WH_DNA-bd_sf"/>
</dbReference>
<dbReference type="GO" id="GO:0005634">
    <property type="term" value="C:nucleus"/>
    <property type="evidence" value="ECO:0007669"/>
    <property type="project" value="UniProtKB-SubCell"/>
</dbReference>
<dbReference type="GO" id="GO:0005829">
    <property type="term" value="C:cytosol"/>
    <property type="evidence" value="ECO:0007669"/>
    <property type="project" value="TreeGrafter"/>
</dbReference>
<feature type="domain" description="RRM" evidence="6">
    <location>
        <begin position="127"/>
        <end position="208"/>
    </location>
</feature>
<dbReference type="GO" id="GO:1990904">
    <property type="term" value="C:ribonucleoprotein complex"/>
    <property type="evidence" value="ECO:0007669"/>
    <property type="project" value="UniProtKB-UniRule"/>
</dbReference>
<keyword evidence="9" id="KW-1185">Reference proteome</keyword>
<dbReference type="PANTHER" id="PTHR22792">
    <property type="entry name" value="LUPUS LA PROTEIN-RELATED"/>
    <property type="match status" value="1"/>
</dbReference>
<feature type="compositionally biased region" description="Basic and acidic residues" evidence="5">
    <location>
        <begin position="1"/>
        <end position="20"/>
    </location>
</feature>
<dbReference type="PROSITE" id="PS51939">
    <property type="entry name" value="XRRM"/>
    <property type="match status" value="1"/>
</dbReference>
<dbReference type="OrthoDB" id="439993at2759"/>
<keyword evidence="3" id="KW-0539">Nucleus</keyword>
<evidence type="ECO:0000256" key="4">
    <source>
        <dbReference type="PROSITE-ProRule" id="PRU00332"/>
    </source>
</evidence>
<evidence type="ECO:0000259" key="6">
    <source>
        <dbReference type="PROSITE" id="PS50102"/>
    </source>
</evidence>
<dbReference type="SUPFAM" id="SSF46785">
    <property type="entry name" value="Winged helix' DNA-binding domain"/>
    <property type="match status" value="1"/>
</dbReference>
<feature type="domain" description="HTH La-type RNA-binding" evidence="7">
    <location>
        <begin position="23"/>
        <end position="115"/>
    </location>
</feature>
<dbReference type="RefSeq" id="XP_023942363.2">
    <property type="nucleotide sequence ID" value="XM_024086595.2"/>
</dbReference>
<protein>
    <submittedName>
        <fullName evidence="10">La protein homolog</fullName>
    </submittedName>
</protein>
<dbReference type="GO" id="GO:0010494">
    <property type="term" value="C:cytoplasmic stress granule"/>
    <property type="evidence" value="ECO:0007669"/>
    <property type="project" value="TreeGrafter"/>
</dbReference>
<name>A0A6J1NBI9_BICAN</name>
<evidence type="ECO:0000256" key="5">
    <source>
        <dbReference type="SAM" id="MobiDB-lite"/>
    </source>
</evidence>
<dbReference type="AlphaFoldDB" id="A0A6J1NBI9"/>
<dbReference type="Pfam" id="PF00076">
    <property type="entry name" value="RRM_1"/>
    <property type="match status" value="1"/>
</dbReference>
<dbReference type="GO" id="GO:0045727">
    <property type="term" value="P:positive regulation of translation"/>
    <property type="evidence" value="ECO:0007669"/>
    <property type="project" value="TreeGrafter"/>
</dbReference>
<organism evidence="9 10">
    <name type="scientific">Bicyclus anynana</name>
    <name type="common">Squinting bush brown butterfly</name>
    <dbReference type="NCBI Taxonomy" id="110368"/>
    <lineage>
        <taxon>Eukaryota</taxon>
        <taxon>Metazoa</taxon>
        <taxon>Ecdysozoa</taxon>
        <taxon>Arthropoda</taxon>
        <taxon>Hexapoda</taxon>
        <taxon>Insecta</taxon>
        <taxon>Pterygota</taxon>
        <taxon>Neoptera</taxon>
        <taxon>Endopterygota</taxon>
        <taxon>Lepidoptera</taxon>
        <taxon>Glossata</taxon>
        <taxon>Ditrysia</taxon>
        <taxon>Papilionoidea</taxon>
        <taxon>Nymphalidae</taxon>
        <taxon>Satyrinae</taxon>
        <taxon>Satyrini</taxon>
        <taxon>Mycalesina</taxon>
        <taxon>Bicyclus</taxon>
    </lineage>
</organism>
<gene>
    <name evidence="10" type="primary">LOC112048893</name>
</gene>
<feature type="region of interest" description="Disordered" evidence="5">
    <location>
        <begin position="220"/>
        <end position="240"/>
    </location>
</feature>
<dbReference type="GO" id="GO:0003729">
    <property type="term" value="F:mRNA binding"/>
    <property type="evidence" value="ECO:0007669"/>
    <property type="project" value="TreeGrafter"/>
</dbReference>
<dbReference type="PROSITE" id="PS50102">
    <property type="entry name" value="RRM"/>
    <property type="match status" value="1"/>
</dbReference>
<dbReference type="SMART" id="SM00715">
    <property type="entry name" value="LA"/>
    <property type="match status" value="1"/>
</dbReference>
<dbReference type="InterPro" id="IPR035979">
    <property type="entry name" value="RBD_domain_sf"/>
</dbReference>
<comment type="subcellular location">
    <subcellularLocation>
        <location evidence="1">Nucleus</location>
    </subcellularLocation>
</comment>
<dbReference type="CDD" id="cd12291">
    <property type="entry name" value="RRM1_La"/>
    <property type="match status" value="1"/>
</dbReference>
<evidence type="ECO:0000256" key="2">
    <source>
        <dbReference type="ARBA" id="ARBA00022884"/>
    </source>
</evidence>
<dbReference type="InterPro" id="IPR036388">
    <property type="entry name" value="WH-like_DNA-bd_sf"/>
</dbReference>
<dbReference type="InterPro" id="IPR014886">
    <property type="entry name" value="La_xRRM"/>
</dbReference>
<dbReference type="GO" id="GO:0008033">
    <property type="term" value="P:tRNA processing"/>
    <property type="evidence" value="ECO:0007669"/>
    <property type="project" value="TreeGrafter"/>
</dbReference>
<evidence type="ECO:0000313" key="9">
    <source>
        <dbReference type="Proteomes" id="UP001652582"/>
    </source>
</evidence>
<dbReference type="InterPro" id="IPR000504">
    <property type="entry name" value="RRM_dom"/>
</dbReference>
<feature type="compositionally biased region" description="Basic residues" evidence="5">
    <location>
        <begin position="339"/>
        <end position="365"/>
    </location>
</feature>
<dbReference type="Pfam" id="PF05383">
    <property type="entry name" value="La"/>
    <property type="match status" value="1"/>
</dbReference>